<dbReference type="Proteomes" id="UP000663881">
    <property type="component" value="Unassembled WGS sequence"/>
</dbReference>
<gene>
    <name evidence="3" type="ORF">BJG266_LOCUS4476</name>
    <name evidence="5" type="ORF">IZO911_LOCUS10200</name>
    <name evidence="6" type="ORF">JYZ213_LOCUS19943</name>
    <name evidence="11" type="ORF">KXQ929_LOCUS22080</name>
    <name evidence="10" type="ORF">OKA104_LOCUS6950</name>
    <name evidence="9" type="ORF">OXD698_LOCUS2588</name>
    <name evidence="8" type="ORF">QVE165_LOCUS28147</name>
    <name evidence="4" type="ORF">QVE165_LOCUS5597</name>
    <name evidence="7" type="ORF">VCS650_LOCUS23878</name>
</gene>
<evidence type="ECO:0000256" key="1">
    <source>
        <dbReference type="SAM" id="SignalP"/>
    </source>
</evidence>
<dbReference type="Gene3D" id="3.10.450.10">
    <property type="match status" value="1"/>
</dbReference>
<feature type="signal peptide" evidence="1">
    <location>
        <begin position="1"/>
        <end position="16"/>
    </location>
</feature>
<evidence type="ECO:0000259" key="2">
    <source>
        <dbReference type="SMART" id="SM00043"/>
    </source>
</evidence>
<evidence type="ECO:0000313" key="3">
    <source>
        <dbReference type="EMBL" id="CAF0787389.1"/>
    </source>
</evidence>
<evidence type="ECO:0000313" key="7">
    <source>
        <dbReference type="EMBL" id="CAF1170262.1"/>
    </source>
</evidence>
<dbReference type="Proteomes" id="UP000663877">
    <property type="component" value="Unassembled WGS sequence"/>
</dbReference>
<evidence type="ECO:0000313" key="10">
    <source>
        <dbReference type="EMBL" id="CAF3607619.1"/>
    </source>
</evidence>
<dbReference type="EMBL" id="CAJNOM010000218">
    <property type="protein sequence ID" value="CAF1244230.1"/>
    <property type="molecule type" value="Genomic_DNA"/>
</dbReference>
<dbReference type="EMBL" id="CAJOAZ010000086">
    <property type="protein sequence ID" value="CAF3524119.1"/>
    <property type="molecule type" value="Genomic_DNA"/>
</dbReference>
<evidence type="ECO:0000313" key="8">
    <source>
        <dbReference type="EMBL" id="CAF1244230.1"/>
    </source>
</evidence>
<dbReference type="CDD" id="cd00042">
    <property type="entry name" value="CY"/>
    <property type="match status" value="1"/>
</dbReference>
<evidence type="ECO:0000313" key="12">
    <source>
        <dbReference type="Proteomes" id="UP000663832"/>
    </source>
</evidence>
<accession>A0A814U5U9</accession>
<dbReference type="InterPro" id="IPR000010">
    <property type="entry name" value="Cystatin_dom"/>
</dbReference>
<dbReference type="OrthoDB" id="10007179at2759"/>
<dbReference type="EMBL" id="CAJNOM010000022">
    <property type="protein sequence ID" value="CAF0827400.1"/>
    <property type="molecule type" value="Genomic_DNA"/>
</dbReference>
<evidence type="ECO:0000313" key="13">
    <source>
        <dbReference type="Proteomes" id="UP000663891"/>
    </source>
</evidence>
<dbReference type="Proteomes" id="UP000663845">
    <property type="component" value="Unassembled WGS sequence"/>
</dbReference>
<evidence type="ECO:0000313" key="9">
    <source>
        <dbReference type="EMBL" id="CAF3524119.1"/>
    </source>
</evidence>
<name>A0A814U5U9_9BILA</name>
<dbReference type="EMBL" id="CAJNON010000287">
    <property type="protein sequence ID" value="CAF1170262.1"/>
    <property type="molecule type" value="Genomic_DNA"/>
</dbReference>
<dbReference type="EMBL" id="CAJOAY010000261">
    <property type="protein sequence ID" value="CAF3607619.1"/>
    <property type="molecule type" value="Genomic_DNA"/>
</dbReference>
<dbReference type="Proteomes" id="UP000663844">
    <property type="component" value="Unassembled WGS sequence"/>
</dbReference>
<dbReference type="InterPro" id="IPR046350">
    <property type="entry name" value="Cystatin_sf"/>
</dbReference>
<comment type="caution">
    <text evidence="7">The sequence shown here is derived from an EMBL/GenBank/DDBJ whole genome shotgun (WGS) entry which is preliminary data.</text>
</comment>
<feature type="domain" description="Cystatin" evidence="2">
    <location>
        <begin position="17"/>
        <end position="105"/>
    </location>
</feature>
<dbReference type="Proteomes" id="UP000663832">
    <property type="component" value="Unassembled WGS sequence"/>
</dbReference>
<reference evidence="7" key="1">
    <citation type="submission" date="2021-02" db="EMBL/GenBank/DDBJ databases">
        <authorList>
            <person name="Nowell W R."/>
        </authorList>
    </citation>
    <scope>NUCLEOTIDE SEQUENCE</scope>
</reference>
<dbReference type="SUPFAM" id="SSF54403">
    <property type="entry name" value="Cystatin/monellin"/>
    <property type="match status" value="1"/>
</dbReference>
<dbReference type="Proteomes" id="UP000663860">
    <property type="component" value="Unassembled WGS sequence"/>
</dbReference>
<evidence type="ECO:0000313" key="6">
    <source>
        <dbReference type="EMBL" id="CAF1074431.1"/>
    </source>
</evidence>
<dbReference type="AlphaFoldDB" id="A0A814U5U9"/>
<protein>
    <recommendedName>
        <fullName evidence="2">Cystatin domain-containing protein</fullName>
    </recommendedName>
</protein>
<evidence type="ECO:0000313" key="5">
    <source>
        <dbReference type="EMBL" id="CAF0862381.1"/>
    </source>
</evidence>
<dbReference type="EMBL" id="CAJNOG010000206">
    <property type="protein sequence ID" value="CAF1074431.1"/>
    <property type="molecule type" value="Genomic_DNA"/>
</dbReference>
<dbReference type="EMBL" id="CAJNOE010000073">
    <property type="protein sequence ID" value="CAF0862381.1"/>
    <property type="molecule type" value="Genomic_DNA"/>
</dbReference>
<organism evidence="7 13">
    <name type="scientific">Adineta steineri</name>
    <dbReference type="NCBI Taxonomy" id="433720"/>
    <lineage>
        <taxon>Eukaryota</taxon>
        <taxon>Metazoa</taxon>
        <taxon>Spiralia</taxon>
        <taxon>Gnathifera</taxon>
        <taxon>Rotifera</taxon>
        <taxon>Eurotatoria</taxon>
        <taxon>Bdelloidea</taxon>
        <taxon>Adinetida</taxon>
        <taxon>Adinetidae</taxon>
        <taxon>Adineta</taxon>
    </lineage>
</organism>
<keyword evidence="1" id="KW-0732">Signal</keyword>
<dbReference type="Proteomes" id="UP000663868">
    <property type="component" value="Unassembled WGS sequence"/>
</dbReference>
<dbReference type="EMBL" id="CAJNOI010000011">
    <property type="protein sequence ID" value="CAF0787389.1"/>
    <property type="molecule type" value="Genomic_DNA"/>
</dbReference>
<proteinExistence type="predicted"/>
<dbReference type="Pfam" id="PF00031">
    <property type="entry name" value="Cystatin"/>
    <property type="match status" value="1"/>
</dbReference>
<dbReference type="Proteomes" id="UP000663891">
    <property type="component" value="Unassembled WGS sequence"/>
</dbReference>
<dbReference type="SMART" id="SM00043">
    <property type="entry name" value="CY"/>
    <property type="match status" value="1"/>
</dbReference>
<keyword evidence="12" id="KW-1185">Reference proteome</keyword>
<sequence>MFKLLVVLALVAAIQGQLPGGFTNRPELVDQESTGALVRLAVQELKDQQNLFVSPVKVLTVGTQVVAGMNYHIVFTARSFSTAGVLTCTARVYQHFTGVQTVSSVACDSKF</sequence>
<dbReference type="EMBL" id="CAJOBB010001663">
    <property type="protein sequence ID" value="CAF3887187.1"/>
    <property type="molecule type" value="Genomic_DNA"/>
</dbReference>
<feature type="chain" id="PRO_5035603045" description="Cystatin domain-containing protein" evidence="1">
    <location>
        <begin position="17"/>
        <end position="111"/>
    </location>
</feature>
<evidence type="ECO:0000313" key="4">
    <source>
        <dbReference type="EMBL" id="CAF0827400.1"/>
    </source>
</evidence>
<evidence type="ECO:0000313" key="11">
    <source>
        <dbReference type="EMBL" id="CAF3887187.1"/>
    </source>
</evidence>
<dbReference type="GO" id="GO:0004869">
    <property type="term" value="F:cysteine-type endopeptidase inhibitor activity"/>
    <property type="evidence" value="ECO:0007669"/>
    <property type="project" value="InterPro"/>
</dbReference>